<evidence type="ECO:0000256" key="2">
    <source>
        <dbReference type="ARBA" id="ARBA00022448"/>
    </source>
</evidence>
<gene>
    <name evidence="12" type="ORF">QWT69_03075</name>
</gene>
<keyword evidence="5" id="KW-0571">Peptide transport</keyword>
<evidence type="ECO:0000313" key="12">
    <source>
        <dbReference type="EMBL" id="WOV88122.1"/>
    </source>
</evidence>
<evidence type="ECO:0000313" key="13">
    <source>
        <dbReference type="Proteomes" id="UP001303902"/>
    </source>
</evidence>
<dbReference type="InterPro" id="IPR035906">
    <property type="entry name" value="MetI-like_sf"/>
</dbReference>
<feature type="transmembrane region" description="Helical" evidence="10">
    <location>
        <begin position="175"/>
        <end position="195"/>
    </location>
</feature>
<protein>
    <submittedName>
        <fullName evidence="12">ABC transporter permease</fullName>
    </submittedName>
</protein>
<keyword evidence="8 10" id="KW-0472">Membrane</keyword>
<comment type="subcellular location">
    <subcellularLocation>
        <location evidence="1 10">Cell membrane</location>
        <topology evidence="1 10">Multi-pass membrane protein</topology>
    </subcellularLocation>
</comment>
<evidence type="ECO:0000256" key="7">
    <source>
        <dbReference type="ARBA" id="ARBA00022989"/>
    </source>
</evidence>
<feature type="transmembrane region" description="Helical" evidence="10">
    <location>
        <begin position="302"/>
        <end position="325"/>
    </location>
</feature>
<feature type="transmembrane region" description="Helical" evidence="10">
    <location>
        <begin position="201"/>
        <end position="218"/>
    </location>
</feature>
<keyword evidence="13" id="KW-1185">Reference proteome</keyword>
<dbReference type="NCBIfam" id="NF045475">
    <property type="entry name" value="Opp3C"/>
    <property type="match status" value="1"/>
</dbReference>
<keyword evidence="6" id="KW-0653">Protein transport</keyword>
<dbReference type="InterPro" id="IPR000515">
    <property type="entry name" value="MetI-like"/>
</dbReference>
<keyword evidence="4 10" id="KW-0812">Transmembrane</keyword>
<dbReference type="SUPFAM" id="SSF161098">
    <property type="entry name" value="MetI-like"/>
    <property type="match status" value="1"/>
</dbReference>
<feature type="transmembrane region" description="Helical" evidence="10">
    <location>
        <begin position="48"/>
        <end position="67"/>
    </location>
</feature>
<evidence type="ECO:0000256" key="5">
    <source>
        <dbReference type="ARBA" id="ARBA00022856"/>
    </source>
</evidence>
<comment type="similarity">
    <text evidence="9">Belongs to the binding-protein-dependent transport system permease family. OppBC subfamily.</text>
</comment>
<feature type="transmembrane region" description="Helical" evidence="10">
    <location>
        <begin position="138"/>
        <end position="163"/>
    </location>
</feature>
<accession>A0ABZ0L901</accession>
<dbReference type="Pfam" id="PF12911">
    <property type="entry name" value="OppC_N"/>
    <property type="match status" value="1"/>
</dbReference>
<reference evidence="12 13" key="1">
    <citation type="submission" date="2023-06" db="EMBL/GenBank/DDBJ databases">
        <title>Sporosarcina sp. nov., isolated from Korean tranditional fermented seafood 'Jeotgal'.</title>
        <authorList>
            <person name="Yang A.I."/>
            <person name="Shin N.-R."/>
        </authorList>
    </citation>
    <scope>NUCLEOTIDE SEQUENCE [LARGE SCALE GENOMIC DNA]</scope>
    <source>
        <strain evidence="12 13">T2O-4</strain>
    </source>
</reference>
<name>A0ABZ0L901_9BACL</name>
<evidence type="ECO:0000256" key="10">
    <source>
        <dbReference type="RuleBase" id="RU363032"/>
    </source>
</evidence>
<organism evidence="12 13">
    <name type="scientific">Sporosarcina oncorhynchi</name>
    <dbReference type="NCBI Taxonomy" id="3056444"/>
    <lineage>
        <taxon>Bacteria</taxon>
        <taxon>Bacillati</taxon>
        <taxon>Bacillota</taxon>
        <taxon>Bacilli</taxon>
        <taxon>Bacillales</taxon>
        <taxon>Caryophanaceae</taxon>
        <taxon>Sporosarcina</taxon>
    </lineage>
</organism>
<dbReference type="InterPro" id="IPR025966">
    <property type="entry name" value="OppC_N"/>
</dbReference>
<evidence type="ECO:0000256" key="1">
    <source>
        <dbReference type="ARBA" id="ARBA00004651"/>
    </source>
</evidence>
<evidence type="ECO:0000259" key="11">
    <source>
        <dbReference type="PROSITE" id="PS50928"/>
    </source>
</evidence>
<dbReference type="Gene3D" id="1.10.3720.10">
    <property type="entry name" value="MetI-like"/>
    <property type="match status" value="1"/>
</dbReference>
<evidence type="ECO:0000256" key="9">
    <source>
        <dbReference type="ARBA" id="ARBA00024202"/>
    </source>
</evidence>
<feature type="domain" description="ABC transmembrane type-1" evidence="11">
    <location>
        <begin position="136"/>
        <end position="325"/>
    </location>
</feature>
<evidence type="ECO:0000256" key="4">
    <source>
        <dbReference type="ARBA" id="ARBA00022692"/>
    </source>
</evidence>
<feature type="transmembrane region" description="Helical" evidence="10">
    <location>
        <begin position="257"/>
        <end position="282"/>
    </location>
</feature>
<dbReference type="Pfam" id="PF00528">
    <property type="entry name" value="BPD_transp_1"/>
    <property type="match status" value="1"/>
</dbReference>
<dbReference type="PROSITE" id="PS50928">
    <property type="entry name" value="ABC_TM1"/>
    <property type="match status" value="1"/>
</dbReference>
<dbReference type="PANTHER" id="PTHR43386:SF24">
    <property type="entry name" value="OLIGOPEPTIDE TRANSPORT SYSTEM PERMEASE PROTEIN AMID"/>
    <property type="match status" value="1"/>
</dbReference>
<sequence length="338" mass="37421">MVKTTNKRQLDMFEKATMDKTQSEKIESSTNGFWSDAISRLLKNKASAIALAIIIILMLLSVFGPFMNSYGFDDQDVSRAYLPPKVPILENISWLGMDGTDINGNDQYAIKDVDTYFWFGTDSLGRDQWTRIWEGTRVSLFIALLAAAIDLVIGVVYGGISAYYGGRVDNIMQRILEILIGLPNLILILLVILLLQPGITSIVIAMTITGWTGMSRVVRGQMLKLKNEEYVLAARTLGAPHHKVIFKHLMPNSLGQIIITTMFTIPSAIFFEAFLSFIGLGIRAPQASLGSLASEGYSAVTIFPHIVIWPALIISLLLISFNILADGLRDAFDPKMRV</sequence>
<keyword evidence="7 10" id="KW-1133">Transmembrane helix</keyword>
<dbReference type="RefSeq" id="WP_317968857.1">
    <property type="nucleotide sequence ID" value="NZ_CP129118.1"/>
</dbReference>
<keyword evidence="2 10" id="KW-0813">Transport</keyword>
<dbReference type="Proteomes" id="UP001303902">
    <property type="component" value="Chromosome"/>
</dbReference>
<evidence type="ECO:0000256" key="8">
    <source>
        <dbReference type="ARBA" id="ARBA00023136"/>
    </source>
</evidence>
<dbReference type="EMBL" id="CP129118">
    <property type="protein sequence ID" value="WOV88122.1"/>
    <property type="molecule type" value="Genomic_DNA"/>
</dbReference>
<dbReference type="CDD" id="cd06261">
    <property type="entry name" value="TM_PBP2"/>
    <property type="match status" value="1"/>
</dbReference>
<evidence type="ECO:0000256" key="3">
    <source>
        <dbReference type="ARBA" id="ARBA00022475"/>
    </source>
</evidence>
<proteinExistence type="inferred from homology"/>
<dbReference type="PANTHER" id="PTHR43386">
    <property type="entry name" value="OLIGOPEPTIDE TRANSPORT SYSTEM PERMEASE PROTEIN APPC"/>
    <property type="match status" value="1"/>
</dbReference>
<dbReference type="InterPro" id="IPR050366">
    <property type="entry name" value="BP-dependent_transpt_permease"/>
</dbReference>
<evidence type="ECO:0000256" key="6">
    <source>
        <dbReference type="ARBA" id="ARBA00022927"/>
    </source>
</evidence>
<keyword evidence="3" id="KW-1003">Cell membrane</keyword>